<evidence type="ECO:0000313" key="1">
    <source>
        <dbReference type="EMBL" id="KAJ2799950.1"/>
    </source>
</evidence>
<accession>A0ACC1L2L8</accession>
<organism evidence="1 2">
    <name type="scientific">Coemansia helicoidea</name>
    <dbReference type="NCBI Taxonomy" id="1286919"/>
    <lineage>
        <taxon>Eukaryota</taxon>
        <taxon>Fungi</taxon>
        <taxon>Fungi incertae sedis</taxon>
        <taxon>Zoopagomycota</taxon>
        <taxon>Kickxellomycotina</taxon>
        <taxon>Kickxellomycetes</taxon>
        <taxon>Kickxellales</taxon>
        <taxon>Kickxellaceae</taxon>
        <taxon>Coemansia</taxon>
    </lineage>
</organism>
<sequence length="174" mass="19008">MSSPLRRASLLACNPRICAHVASDHEDAADADSGGDRKRRRVMPMAPSPLLVANTAGGRHKEDVRRALETHPEARCLVEFCGDSQQPCIMTLYEDGFVWNQEAFLDRRSRQFESVARQNPFMLCLRGPALADAGSDSDSDGGGAAGPGVSDTMIQVYPATVHEIRHEDCPRLFA</sequence>
<name>A0ACC1L2L8_9FUNG</name>
<evidence type="ECO:0000313" key="2">
    <source>
        <dbReference type="Proteomes" id="UP001140087"/>
    </source>
</evidence>
<reference evidence="1" key="1">
    <citation type="submission" date="2022-07" db="EMBL/GenBank/DDBJ databases">
        <title>Phylogenomic reconstructions and comparative analyses of Kickxellomycotina fungi.</title>
        <authorList>
            <person name="Reynolds N.K."/>
            <person name="Stajich J.E."/>
            <person name="Barry K."/>
            <person name="Grigoriev I.V."/>
            <person name="Crous P."/>
            <person name="Smith M.E."/>
        </authorList>
    </citation>
    <scope>NUCLEOTIDE SEQUENCE</scope>
    <source>
        <strain evidence="1">BCRC 34780</strain>
    </source>
</reference>
<keyword evidence="2" id="KW-1185">Reference proteome</keyword>
<gene>
    <name evidence="1" type="ORF">H4R21_003368</name>
</gene>
<protein>
    <submittedName>
        <fullName evidence="1">Uncharacterized protein</fullName>
    </submittedName>
</protein>
<dbReference type="Proteomes" id="UP001140087">
    <property type="component" value="Unassembled WGS sequence"/>
</dbReference>
<dbReference type="EMBL" id="JANBUN010001043">
    <property type="protein sequence ID" value="KAJ2799950.1"/>
    <property type="molecule type" value="Genomic_DNA"/>
</dbReference>
<comment type="caution">
    <text evidence="1">The sequence shown here is derived from an EMBL/GenBank/DDBJ whole genome shotgun (WGS) entry which is preliminary data.</text>
</comment>
<proteinExistence type="predicted"/>